<feature type="repeat" description="TPR" evidence="1">
    <location>
        <begin position="678"/>
        <end position="711"/>
    </location>
</feature>
<dbReference type="EMBL" id="QKWW01000033">
    <property type="protein sequence ID" value="PZT55300.1"/>
    <property type="molecule type" value="Genomic_DNA"/>
</dbReference>
<feature type="region of interest" description="Disordered" evidence="2">
    <location>
        <begin position="425"/>
        <end position="446"/>
    </location>
</feature>
<dbReference type="InterPro" id="IPR001173">
    <property type="entry name" value="Glyco_trans_2-like"/>
</dbReference>
<gene>
    <name evidence="4" type="ORF">DN757_13190</name>
</gene>
<dbReference type="Pfam" id="PF13181">
    <property type="entry name" value="TPR_8"/>
    <property type="match status" value="1"/>
</dbReference>
<dbReference type="Proteomes" id="UP000249204">
    <property type="component" value="Unassembled WGS sequence"/>
</dbReference>
<dbReference type="Pfam" id="PF00535">
    <property type="entry name" value="Glycos_transf_2"/>
    <property type="match status" value="1"/>
</dbReference>
<feature type="domain" description="Glycosyltransferase 2-like" evidence="3">
    <location>
        <begin position="8"/>
        <end position="102"/>
    </location>
</feature>
<dbReference type="InterPro" id="IPR029044">
    <property type="entry name" value="Nucleotide-diphossugar_trans"/>
</dbReference>
<dbReference type="AlphaFoldDB" id="A0A2W6P6K1"/>
<organism evidence="4 5">
    <name type="scientific">Paenibacillus silvae</name>
    <dbReference type="NCBI Taxonomy" id="1325358"/>
    <lineage>
        <taxon>Bacteria</taxon>
        <taxon>Bacillati</taxon>
        <taxon>Bacillota</taxon>
        <taxon>Bacilli</taxon>
        <taxon>Bacillales</taxon>
        <taxon>Paenibacillaceae</taxon>
        <taxon>Paenibacillus</taxon>
    </lineage>
</organism>
<dbReference type="PANTHER" id="PTHR43630">
    <property type="entry name" value="POLY-BETA-1,6-N-ACETYL-D-GLUCOSAMINE SYNTHASE"/>
    <property type="match status" value="1"/>
</dbReference>
<protein>
    <recommendedName>
        <fullName evidence="3">Glycosyltransferase 2-like domain-containing protein</fullName>
    </recommendedName>
</protein>
<dbReference type="PANTHER" id="PTHR43630:SF2">
    <property type="entry name" value="GLYCOSYLTRANSFERASE"/>
    <property type="match status" value="1"/>
</dbReference>
<evidence type="ECO:0000256" key="2">
    <source>
        <dbReference type="SAM" id="MobiDB-lite"/>
    </source>
</evidence>
<dbReference type="InterPro" id="IPR011990">
    <property type="entry name" value="TPR-like_helical_dom_sf"/>
</dbReference>
<accession>A0A2W6P6K1</accession>
<keyword evidence="1" id="KW-0802">TPR repeat</keyword>
<reference evidence="4 5" key="1">
    <citation type="submission" date="2018-06" db="EMBL/GenBank/DDBJ databases">
        <title>Isolation of heavy metals resistant Paenibacillus silvae NC2 from Gold-Copper mine in ZiJin, China.</title>
        <authorList>
            <person name="Xu J."/>
            <person name="Mazhar H.S."/>
            <person name="Rensing C."/>
        </authorList>
    </citation>
    <scope>NUCLEOTIDE SEQUENCE [LARGE SCALE GENOMIC DNA]</scope>
    <source>
        <strain evidence="4 5">NC2</strain>
    </source>
</reference>
<dbReference type="RefSeq" id="WP_111270685.1">
    <property type="nucleotide sequence ID" value="NZ_QKWW01000033.1"/>
</dbReference>
<evidence type="ECO:0000313" key="5">
    <source>
        <dbReference type="Proteomes" id="UP000249204"/>
    </source>
</evidence>
<proteinExistence type="predicted"/>
<dbReference type="SMART" id="SM00028">
    <property type="entry name" value="TPR"/>
    <property type="match status" value="4"/>
</dbReference>
<feature type="region of interest" description="Disordered" evidence="2">
    <location>
        <begin position="508"/>
        <end position="529"/>
    </location>
</feature>
<name>A0A2W6P6K1_9BACL</name>
<sequence>MQNRLLGIHMIVQNEEKHLPRCLNSLRHKNLECFITDTGSSDRTPALARAYGAMVLHARWEDHFAQARNISLPLATTEWILCLDADEYVIEGLEELMKFLPDVHKSITRLCITIENQFGEGAEDKVMSYPVRLFRAHHGYRFTGRIHEQLIRAHDHEQNYTVIPKGNTSGVNEAVDSSNANEEETFVDIEPLAPLRLGHDGYLASVIASGEKPKRNLRLIQKELEDHPGQPFHLYNLGVARCQLGELEQAVNAFHESLRLAHLQAPYRPTLVKDLAKVLGSLERYEEAHTLLALERQRYPEYPDLHLLYGEILERQGLEERAYQCYARASTCSVKPFNQMKDYNGEFEPVYVSEAGSGSYRGYTSMARLAEKRGFGEEAIRLYTLALEHLFTYQPAWTGLAETLQQQGHSDEHIAERLLEQFKRLGQKQQQSNQSGDINSSSNARNDEASPLPIVYALAASGAYKQALLLVDDQACHICIPAGDLIHWLLCANRITDAWHLAEESWGARNQQDSEQMPDLSDSGSEIQNDRQITLRPDERADWALACWASGQHLSASFLARTSPLERDMWRVADRLLLDYRLSPSACNPGSETADEQLLHWSEAAELAANQVVTRAVQNGQLVIARQLHERLAGMMFTKERAEMTTLRNYAGLLVRHGYTMLAADMLIQCMTEGELDAEGLFWLGETLYAKGYIEQALSLFEQALERDSAFTQARAGAAVCYLKLALELIGQERERSQKAAVLEARQRNLVQQLLTAEGMPWRTIYRARERRNHHAGRAATDTAASEGAADIAVYDREG</sequence>
<comment type="caution">
    <text evidence="4">The sequence shown here is derived from an EMBL/GenBank/DDBJ whole genome shotgun (WGS) entry which is preliminary data.</text>
</comment>
<feature type="compositionally biased region" description="Polar residues" evidence="2">
    <location>
        <begin position="427"/>
        <end position="444"/>
    </location>
</feature>
<dbReference type="CDD" id="cd02511">
    <property type="entry name" value="Beta4Glucosyltransferase"/>
    <property type="match status" value="1"/>
</dbReference>
<dbReference type="PROSITE" id="PS50005">
    <property type="entry name" value="TPR"/>
    <property type="match status" value="1"/>
</dbReference>
<dbReference type="SUPFAM" id="SSF48452">
    <property type="entry name" value="TPR-like"/>
    <property type="match status" value="2"/>
</dbReference>
<evidence type="ECO:0000256" key="1">
    <source>
        <dbReference type="PROSITE-ProRule" id="PRU00339"/>
    </source>
</evidence>
<dbReference type="Gene3D" id="3.90.550.10">
    <property type="entry name" value="Spore Coat Polysaccharide Biosynthesis Protein SpsA, Chain A"/>
    <property type="match status" value="1"/>
</dbReference>
<evidence type="ECO:0000259" key="3">
    <source>
        <dbReference type="Pfam" id="PF00535"/>
    </source>
</evidence>
<dbReference type="Gene3D" id="1.25.40.10">
    <property type="entry name" value="Tetratricopeptide repeat domain"/>
    <property type="match status" value="2"/>
</dbReference>
<evidence type="ECO:0000313" key="4">
    <source>
        <dbReference type="EMBL" id="PZT55300.1"/>
    </source>
</evidence>
<dbReference type="SUPFAM" id="SSF53448">
    <property type="entry name" value="Nucleotide-diphospho-sugar transferases"/>
    <property type="match status" value="1"/>
</dbReference>
<dbReference type="InterPro" id="IPR019734">
    <property type="entry name" value="TPR_rpt"/>
</dbReference>